<organism evidence="3 4">
    <name type="scientific">Parelaphostrongylus tenuis</name>
    <name type="common">Meningeal worm</name>
    <dbReference type="NCBI Taxonomy" id="148309"/>
    <lineage>
        <taxon>Eukaryota</taxon>
        <taxon>Metazoa</taxon>
        <taxon>Ecdysozoa</taxon>
        <taxon>Nematoda</taxon>
        <taxon>Chromadorea</taxon>
        <taxon>Rhabditida</taxon>
        <taxon>Rhabditina</taxon>
        <taxon>Rhabditomorpha</taxon>
        <taxon>Strongyloidea</taxon>
        <taxon>Metastrongylidae</taxon>
        <taxon>Parelaphostrongylus</taxon>
    </lineage>
</organism>
<accession>A0AAD5QJX4</accession>
<reference evidence="3" key="1">
    <citation type="submission" date="2021-06" db="EMBL/GenBank/DDBJ databases">
        <title>Parelaphostrongylus tenuis whole genome reference sequence.</title>
        <authorList>
            <person name="Garwood T.J."/>
            <person name="Larsen P.A."/>
            <person name="Fountain-Jones N.M."/>
            <person name="Garbe J.R."/>
            <person name="Macchietto M.G."/>
            <person name="Kania S.A."/>
            <person name="Gerhold R.W."/>
            <person name="Richards J.E."/>
            <person name="Wolf T.M."/>
        </authorList>
    </citation>
    <scope>NUCLEOTIDE SEQUENCE</scope>
    <source>
        <strain evidence="3">MNPRO001-30</strain>
        <tissue evidence="3">Meninges</tissue>
    </source>
</reference>
<evidence type="ECO:0000256" key="1">
    <source>
        <dbReference type="SAM" id="Coils"/>
    </source>
</evidence>
<feature type="compositionally biased region" description="Basic and acidic residues" evidence="2">
    <location>
        <begin position="1209"/>
        <end position="1223"/>
    </location>
</feature>
<proteinExistence type="predicted"/>
<sequence length="1580" mass="175105">MAADPPDPSAHGNEPPTSTYLIADEDDMDIIFERMTPEVVEIAREADEIDARSFSMPNPKCDRCVVFRENCIEALGSLIDVVNGLDELEKLKPECELLRKQVAESQIQIEENLQSEHIMKARVTTAEKEAAEAKSRIDVLERDFDAMTKAAEEGKKHAQEANNWRVKYERTVELSEKIQEKRRRDKEQFDKLLSLAAGYQKEVEYVKSKTEQDRKELTKLRLKLNMLANTVQSYIPSIVNLLKEIMSFPSFKDEMPEHVQAEVVRLCSADFQNYFVLDDTSTSVVGSEEAMTAQSEGLLSDKSMATLFKTPKSKKRSSVPQNLSETTSFEPVNEDIGEISDGEADRILEAGAEAAEMVSLRQKTRRGSARGRGATARRGRGATTKREPAAKRTKNAATTSAVDHDPVEYNERFEEILASKLKRKSVVGPSHEEAFDPIKHLSIHGKKMLSVREQQEAQMKVSVKEKVARMRKKETEEIHLLDSDGGSCVDCAPECQTSDDVLHHDKGAQSQERNASGISAIRDLQMSASPSPESSDVEDDTAVADNNGIIADLVTDTPTNEGTAIAEQSEQSLAQVNSAVLQAESMPVYIPDPSRTRHDSILCSTSGGLLSENTKLALEFARRLQADLAAKLTPPRYYDLRKEVEKCVEDLLEAITEPTTSFGGHNDFTEHGNISPVVLSESAEGSSANSLSISEVQSSTEVNSLEEGAMSGDVSYALPSMTPSNSSHSEVDLIANDRDLAIQLHTQINPCGLRSRRYTDPSLQEDAQSPVTSRENSATKDNRRSRTQLRGHGASTTETIGSKAVPKKMNSMLSGRQRKRRASETSSKSHVDDDWTGVEGTTAMEIPAVVDTPITILHRSESEGVQRKTRAEAVSSSFREPTIHSVNSPPMKTRKVGMKSQRGTPTVSDSKFVATSKRISPKTSATLAVTKTASPVHSRSTRRNSTVEAEVTSEFEKPKNDDSGPPSECIIDSEARSVSLSQKNTKGERTGKRSRRTSVNERTGESETLSPKRLRPFETRLDLRSGPVTRNSDKAQDTDKKDELLRGGPFSRVRSRMGPIAPKRRKLDDICSIAQQPVLVSDRTIGADGDEDRLRIADDCGNDKEQTSLLQTVPDHRMSDNDEEDRLCVADVCGPGEQQDSLLQTSSDSSHEFNTIAGEKSVPGHTMSDSDEERLCVVDDLGTNEEQHSLMRTSSDDSHESSSVVNKKKLPDHSMSDNGEEGRLCVADDWGTSGTSPQPLLQTSSDDRYESSDLAVVSEEQSESDPSSPSVPSASSGEKRRIINKAPFSPGRVLPEKSEQRKRTAQKKTVEKCTSRGRISVASDVAHRMGKDDKKRNKGSASRQGDHPRSSKKLLRHASEPQASTVEPGIYSEADSAQPTRIVLPKPADEFTSSPVKSTPTPRIVMETALYKQLYGALMSDQRMEMIRKSLGDNLEAISRMCPNDFATVHDCVFAELIIWRHVDYCAEELSQFLNEFFSLQEEFFLQIARELAGDHQIWVAYVKKMVVTLCTQTPNRLHTPRYIRLLMRALRETDTLLTVTEKKEYLRISLTKLFLEDMEISIKATHSPYFLQIAICWIG</sequence>
<feature type="compositionally biased region" description="Polar residues" evidence="2">
    <location>
        <begin position="928"/>
        <end position="947"/>
    </location>
</feature>
<evidence type="ECO:0000313" key="3">
    <source>
        <dbReference type="EMBL" id="KAJ1352299.1"/>
    </source>
</evidence>
<evidence type="ECO:0000313" key="4">
    <source>
        <dbReference type="Proteomes" id="UP001196413"/>
    </source>
</evidence>
<keyword evidence="4" id="KW-1185">Reference proteome</keyword>
<feature type="compositionally biased region" description="Low complexity" evidence="2">
    <location>
        <begin position="1256"/>
        <end position="1276"/>
    </location>
</feature>
<feature type="compositionally biased region" description="Basic residues" evidence="2">
    <location>
        <begin position="362"/>
        <end position="380"/>
    </location>
</feature>
<feature type="compositionally biased region" description="Basic and acidic residues" evidence="2">
    <location>
        <begin position="1185"/>
        <end position="1200"/>
    </location>
</feature>
<feature type="region of interest" description="Disordered" evidence="2">
    <location>
        <begin position="752"/>
        <end position="839"/>
    </location>
</feature>
<dbReference type="Proteomes" id="UP001196413">
    <property type="component" value="Unassembled WGS sequence"/>
</dbReference>
<feature type="compositionally biased region" description="Basic and acidic residues" evidence="2">
    <location>
        <begin position="1294"/>
        <end position="1314"/>
    </location>
</feature>
<feature type="compositionally biased region" description="Low complexity" evidence="2">
    <location>
        <begin position="1138"/>
        <end position="1148"/>
    </location>
</feature>
<feature type="coiled-coil region" evidence="1">
    <location>
        <begin position="123"/>
        <end position="150"/>
    </location>
</feature>
<dbReference type="EMBL" id="JAHQIW010001340">
    <property type="protein sequence ID" value="KAJ1352299.1"/>
    <property type="molecule type" value="Genomic_DNA"/>
</dbReference>
<gene>
    <name evidence="3" type="ORF">KIN20_008604</name>
</gene>
<comment type="caution">
    <text evidence="3">The sequence shown here is derived from an EMBL/GenBank/DDBJ whole genome shotgun (WGS) entry which is preliminary data.</text>
</comment>
<feature type="region of interest" description="Disordered" evidence="2">
    <location>
        <begin position="1103"/>
        <end position="1123"/>
    </location>
</feature>
<feature type="region of interest" description="Disordered" evidence="2">
    <location>
        <begin position="860"/>
        <end position="913"/>
    </location>
</feature>
<feature type="compositionally biased region" description="Basic and acidic residues" evidence="2">
    <location>
        <begin position="1325"/>
        <end position="1335"/>
    </location>
</feature>
<evidence type="ECO:0000256" key="2">
    <source>
        <dbReference type="SAM" id="MobiDB-lite"/>
    </source>
</evidence>
<feature type="compositionally biased region" description="Basic and acidic residues" evidence="2">
    <location>
        <begin position="1031"/>
        <end position="1045"/>
    </location>
</feature>
<feature type="compositionally biased region" description="Basic and acidic residues" evidence="2">
    <location>
        <begin position="860"/>
        <end position="871"/>
    </location>
</feature>
<feature type="compositionally biased region" description="Polar residues" evidence="2">
    <location>
        <begin position="761"/>
        <end position="776"/>
    </location>
</feature>
<keyword evidence="1" id="KW-0175">Coiled coil</keyword>
<feature type="region of interest" description="Disordered" evidence="2">
    <location>
        <begin position="1137"/>
        <end position="1379"/>
    </location>
</feature>
<feature type="region of interest" description="Disordered" evidence="2">
    <location>
        <begin position="928"/>
        <end position="1061"/>
    </location>
</feature>
<feature type="compositionally biased region" description="Polar residues" evidence="2">
    <location>
        <begin position="874"/>
        <end position="890"/>
    </location>
</feature>
<feature type="region of interest" description="Disordered" evidence="2">
    <location>
        <begin position="1"/>
        <end position="21"/>
    </location>
</feature>
<feature type="compositionally biased region" description="Polar residues" evidence="2">
    <location>
        <begin position="1232"/>
        <end position="1244"/>
    </location>
</feature>
<protein>
    <submittedName>
        <fullName evidence="3">Uncharacterized protein</fullName>
    </submittedName>
</protein>
<name>A0AAD5QJX4_PARTN</name>
<feature type="region of interest" description="Disordered" evidence="2">
    <location>
        <begin position="358"/>
        <end position="401"/>
    </location>
</feature>